<dbReference type="PRINTS" id="PR01035">
    <property type="entry name" value="TCRTETA"/>
</dbReference>
<dbReference type="Pfam" id="PF07690">
    <property type="entry name" value="MFS_1"/>
    <property type="match status" value="1"/>
</dbReference>
<evidence type="ECO:0000256" key="7">
    <source>
        <dbReference type="SAM" id="MobiDB-lite"/>
    </source>
</evidence>
<evidence type="ECO:0000256" key="6">
    <source>
        <dbReference type="ARBA" id="ARBA00023136"/>
    </source>
</evidence>
<dbReference type="RefSeq" id="WP_237818227.1">
    <property type="nucleotide sequence ID" value="NZ_JAKLTQ010000002.1"/>
</dbReference>
<dbReference type="PANTHER" id="PTHR23517">
    <property type="entry name" value="RESISTANCE PROTEIN MDTM, PUTATIVE-RELATED-RELATED"/>
    <property type="match status" value="1"/>
</dbReference>
<feature type="domain" description="Major facilitator superfamily (MFS) profile" evidence="9">
    <location>
        <begin position="40"/>
        <end position="450"/>
    </location>
</feature>
<keyword evidence="4 8" id="KW-0812">Transmembrane</keyword>
<dbReference type="InterPro" id="IPR020846">
    <property type="entry name" value="MFS_dom"/>
</dbReference>
<dbReference type="EMBL" id="JAKLTQ010000002">
    <property type="protein sequence ID" value="MCG2621120.1"/>
    <property type="molecule type" value="Genomic_DNA"/>
</dbReference>
<dbReference type="InterPro" id="IPR011701">
    <property type="entry name" value="MFS"/>
</dbReference>
<evidence type="ECO:0000313" key="10">
    <source>
        <dbReference type="EMBL" id="MCG2621120.1"/>
    </source>
</evidence>
<keyword evidence="2" id="KW-0813">Transport</keyword>
<evidence type="ECO:0000256" key="4">
    <source>
        <dbReference type="ARBA" id="ARBA00022692"/>
    </source>
</evidence>
<dbReference type="InterPro" id="IPR036259">
    <property type="entry name" value="MFS_trans_sf"/>
</dbReference>
<evidence type="ECO:0000256" key="3">
    <source>
        <dbReference type="ARBA" id="ARBA00022475"/>
    </source>
</evidence>
<reference evidence="10" key="1">
    <citation type="submission" date="2022-01" db="EMBL/GenBank/DDBJ databases">
        <authorList>
            <person name="Jo J.-H."/>
            <person name="Im W.-T."/>
        </authorList>
    </citation>
    <scope>NUCLEOTIDE SEQUENCE</scope>
    <source>
        <strain evidence="10">I2-34</strain>
    </source>
</reference>
<feature type="transmembrane region" description="Helical" evidence="8">
    <location>
        <begin position="73"/>
        <end position="98"/>
    </location>
</feature>
<feature type="transmembrane region" description="Helical" evidence="8">
    <location>
        <begin position="329"/>
        <end position="349"/>
    </location>
</feature>
<keyword evidence="6 8" id="KW-0472">Membrane</keyword>
<dbReference type="PANTHER" id="PTHR23517:SF3">
    <property type="entry name" value="INTEGRAL MEMBRANE TRANSPORT PROTEIN"/>
    <property type="match status" value="1"/>
</dbReference>
<keyword evidence="11" id="KW-1185">Reference proteome</keyword>
<dbReference type="InterPro" id="IPR001958">
    <property type="entry name" value="Tet-R_TetA/multi-R_MdtG-like"/>
</dbReference>
<evidence type="ECO:0000313" key="11">
    <source>
        <dbReference type="Proteomes" id="UP001165368"/>
    </source>
</evidence>
<evidence type="ECO:0000256" key="8">
    <source>
        <dbReference type="SAM" id="Phobius"/>
    </source>
</evidence>
<keyword evidence="3" id="KW-1003">Cell membrane</keyword>
<keyword evidence="5 8" id="KW-1133">Transmembrane helix</keyword>
<proteinExistence type="predicted"/>
<feature type="transmembrane region" description="Helical" evidence="8">
    <location>
        <begin position="105"/>
        <end position="124"/>
    </location>
</feature>
<gene>
    <name evidence="10" type="ORF">LVY72_04235</name>
</gene>
<feature type="transmembrane region" description="Helical" evidence="8">
    <location>
        <begin position="193"/>
        <end position="214"/>
    </location>
</feature>
<dbReference type="SUPFAM" id="SSF103473">
    <property type="entry name" value="MFS general substrate transporter"/>
    <property type="match status" value="1"/>
</dbReference>
<evidence type="ECO:0000256" key="5">
    <source>
        <dbReference type="ARBA" id="ARBA00022989"/>
    </source>
</evidence>
<evidence type="ECO:0000256" key="2">
    <source>
        <dbReference type="ARBA" id="ARBA00022448"/>
    </source>
</evidence>
<organism evidence="10 11">
    <name type="scientific">Arthrobacter hankyongi</name>
    <dbReference type="NCBI Taxonomy" id="2904801"/>
    <lineage>
        <taxon>Bacteria</taxon>
        <taxon>Bacillati</taxon>
        <taxon>Actinomycetota</taxon>
        <taxon>Actinomycetes</taxon>
        <taxon>Micrococcales</taxon>
        <taxon>Micrococcaceae</taxon>
        <taxon>Arthrobacter</taxon>
    </lineage>
</organism>
<feature type="transmembrane region" description="Helical" evidence="8">
    <location>
        <begin position="289"/>
        <end position="317"/>
    </location>
</feature>
<dbReference type="Proteomes" id="UP001165368">
    <property type="component" value="Unassembled WGS sequence"/>
</dbReference>
<evidence type="ECO:0000259" key="9">
    <source>
        <dbReference type="PROSITE" id="PS50850"/>
    </source>
</evidence>
<feature type="region of interest" description="Disordered" evidence="7">
    <location>
        <begin position="229"/>
        <end position="248"/>
    </location>
</feature>
<dbReference type="Gene3D" id="1.20.1250.20">
    <property type="entry name" value="MFS general substrate transporter like domains"/>
    <property type="match status" value="2"/>
</dbReference>
<name>A0ABS9L356_9MICC</name>
<evidence type="ECO:0000256" key="1">
    <source>
        <dbReference type="ARBA" id="ARBA00004651"/>
    </source>
</evidence>
<protein>
    <submittedName>
        <fullName evidence="10">MFS transporter</fullName>
    </submittedName>
</protein>
<comment type="caution">
    <text evidence="10">The sequence shown here is derived from an EMBL/GenBank/DDBJ whole genome shotgun (WGS) entry which is preliminary data.</text>
</comment>
<comment type="subcellular location">
    <subcellularLocation>
        <location evidence="1">Cell membrane</location>
        <topology evidence="1">Multi-pass membrane protein</topology>
    </subcellularLocation>
</comment>
<feature type="transmembrane region" description="Helical" evidence="8">
    <location>
        <begin position="355"/>
        <end position="378"/>
    </location>
</feature>
<feature type="transmembrane region" description="Helical" evidence="8">
    <location>
        <begin position="164"/>
        <end position="187"/>
    </location>
</feature>
<feature type="transmembrane region" description="Helical" evidence="8">
    <location>
        <begin position="415"/>
        <end position="440"/>
    </location>
</feature>
<sequence>MFLLHLDIVLHPSTGAGSLTLFITVGGRMSSPAANPLLKLGPIVYGPSLLFSLGEGLLIPLLPLLAIERGANLSVAGLLAAAVMLGQFLGNIPAGALVARCPEKWAMTIAGALTVVCGVCIALASFSSVLAMTAFAVGALSATYGLARQAFLTLHVPYSFRGRALALLGGTHRAGIFTGPLAAWAVLQLTSEASSAVWVFVGCALLTTVFVAVAPEPQDRMAARALESTPHATAGAPQGGGSAASPTGGAPPEGLFTTAIAHRGPLLRLGIPSALLALVRSGRQVLLPLWGTAIGLGPDTILAVIALSGLIDLILFYPGGQIMDRLGRMWGVLPAALTMSVGLLCLAVTQPGVEWYVAVAVILGAGNGLSSGALLTLASDLAPSSNPSPFIGIWRTLTQGGSALAPLLVATVTVWLPLGAAAATLSTLGFVGVAGFVRWMPVYLDGTRRRGPRVFH</sequence>
<feature type="transmembrane region" description="Helical" evidence="8">
    <location>
        <begin position="43"/>
        <end position="67"/>
    </location>
</feature>
<dbReference type="InterPro" id="IPR050171">
    <property type="entry name" value="MFS_Transporters"/>
</dbReference>
<accession>A0ABS9L356</accession>
<dbReference type="PROSITE" id="PS50850">
    <property type="entry name" value="MFS"/>
    <property type="match status" value="1"/>
</dbReference>